<dbReference type="GO" id="GO:0004672">
    <property type="term" value="F:protein kinase activity"/>
    <property type="evidence" value="ECO:0000318"/>
    <property type="project" value="GO_Central"/>
</dbReference>
<dbReference type="InterPro" id="IPR001245">
    <property type="entry name" value="Ser-Thr/Tyr_kinase_cat_dom"/>
</dbReference>
<proteinExistence type="predicted"/>
<dbReference type="VEuPathDB" id="TrichDB:TVAG_451150"/>
<feature type="domain" description="Protein kinase" evidence="1">
    <location>
        <begin position="25"/>
        <end position="274"/>
    </location>
</feature>
<dbReference type="eggNOG" id="KOG0192">
    <property type="taxonomic scope" value="Eukaryota"/>
</dbReference>
<dbReference type="InterPro" id="IPR011009">
    <property type="entry name" value="Kinase-like_dom_sf"/>
</dbReference>
<dbReference type="InParanoid" id="A2EYR8"/>
<dbReference type="STRING" id="5722.A2EYR8"/>
<dbReference type="SMR" id="A2EYR8"/>
<dbReference type="KEGG" id="tva:4760049"/>
<keyword evidence="2" id="KW-0418">Kinase</keyword>
<sequence>MRARGVALREFREMFSPYCFLKKDTIPIQKLETGDYGYSNISKYTVTNRNIVIKQIYYTDSDQEKLNKLFSQYILLMRATNRYLNPPIGFIFNNPIIIATNYISNGNLYEAIKSGRLNPTDKTKIAMGIAYALRRLHKMHIIHGDLKSKNIMLGDDMRPLVSDFGYGAIALALQVPIQYRINDPYWCAPEVLTGGVPTSASDVYSFGTLISELYNEHIPAQGAAVLARTSQEFIPSTAPKILQALVKCCTLENPARRPDFRKIYRLFKNGNCYFPGTDLASIKEEVIAIKADIHKSHNRFSPLISSPLPSRDQIQELINKNSQKNQQRRAKHLVTSKSTSIGVKEARSLPIQTKSASPEAISKFAGLSGKMSLGFSTKFTSPAKDGQLGSSDNKLENSNQLSLNTKSMNLSSSLGNLKAQAEGSKYLRLPHKSRHPRVPSSNCEISVSERLYRTMSGIRVEKYKVREEKKKLTRSLLTITALLKQGNISIPCFQKEESPSGFSLSKQVMPFLRQRRRPTK</sequence>
<name>A2EYR8_TRIV3</name>
<dbReference type="OrthoDB" id="4062651at2759"/>
<dbReference type="GO" id="GO:0007165">
    <property type="term" value="P:signal transduction"/>
    <property type="evidence" value="ECO:0000318"/>
    <property type="project" value="GO_Central"/>
</dbReference>
<evidence type="ECO:0000259" key="1">
    <source>
        <dbReference type="PROSITE" id="PS50011"/>
    </source>
</evidence>
<keyword evidence="3" id="KW-1185">Reference proteome</keyword>
<dbReference type="EMBL" id="DS113543">
    <property type="protein sequence ID" value="EAY02215.1"/>
    <property type="molecule type" value="Genomic_DNA"/>
</dbReference>
<protein>
    <submittedName>
        <fullName evidence="2">TKL family protein kinase</fullName>
    </submittedName>
</protein>
<dbReference type="Gene3D" id="1.10.510.10">
    <property type="entry name" value="Transferase(Phosphotransferase) domain 1"/>
    <property type="match status" value="1"/>
</dbReference>
<gene>
    <name evidence="2" type="ORF">TVAG_451150</name>
</gene>
<keyword evidence="2" id="KW-0808">Transferase</keyword>
<reference evidence="2" key="2">
    <citation type="journal article" date="2007" name="Science">
        <title>Draft genome sequence of the sexually transmitted pathogen Trichomonas vaginalis.</title>
        <authorList>
            <person name="Carlton J.M."/>
            <person name="Hirt R.P."/>
            <person name="Silva J.C."/>
            <person name="Delcher A.L."/>
            <person name="Schatz M."/>
            <person name="Zhao Q."/>
            <person name="Wortman J.R."/>
            <person name="Bidwell S.L."/>
            <person name="Alsmark U.C.M."/>
            <person name="Besteiro S."/>
            <person name="Sicheritz-Ponten T."/>
            <person name="Noel C.J."/>
            <person name="Dacks J.B."/>
            <person name="Foster P.G."/>
            <person name="Simillion C."/>
            <person name="Van de Peer Y."/>
            <person name="Miranda-Saavedra D."/>
            <person name="Barton G.J."/>
            <person name="Westrop G.D."/>
            <person name="Mueller S."/>
            <person name="Dessi D."/>
            <person name="Fiori P.L."/>
            <person name="Ren Q."/>
            <person name="Paulsen I."/>
            <person name="Zhang H."/>
            <person name="Bastida-Corcuera F.D."/>
            <person name="Simoes-Barbosa A."/>
            <person name="Brown M.T."/>
            <person name="Hayes R.D."/>
            <person name="Mukherjee M."/>
            <person name="Okumura C.Y."/>
            <person name="Schneider R."/>
            <person name="Smith A.J."/>
            <person name="Vanacova S."/>
            <person name="Villalvazo M."/>
            <person name="Haas B.J."/>
            <person name="Pertea M."/>
            <person name="Feldblyum T.V."/>
            <person name="Utterback T.R."/>
            <person name="Shu C.L."/>
            <person name="Osoegawa K."/>
            <person name="de Jong P.J."/>
            <person name="Hrdy I."/>
            <person name="Horvathova L."/>
            <person name="Zubacova Z."/>
            <person name="Dolezal P."/>
            <person name="Malik S.B."/>
            <person name="Logsdon J.M. Jr."/>
            <person name="Henze K."/>
            <person name="Gupta A."/>
            <person name="Wang C.C."/>
            <person name="Dunne R.L."/>
            <person name="Upcroft J.A."/>
            <person name="Upcroft P."/>
            <person name="White O."/>
            <person name="Salzberg S.L."/>
            <person name="Tang P."/>
            <person name="Chiu C.-H."/>
            <person name="Lee Y.-S."/>
            <person name="Embley T.M."/>
            <person name="Coombs G.H."/>
            <person name="Mottram J.C."/>
            <person name="Tachezy J."/>
            <person name="Fraser-Liggett C.M."/>
            <person name="Johnson P.J."/>
        </authorList>
    </citation>
    <scope>NUCLEOTIDE SEQUENCE [LARGE SCALE GENOMIC DNA]</scope>
    <source>
        <strain evidence="2">G3</strain>
    </source>
</reference>
<dbReference type="RefSeq" id="XP_001314553.1">
    <property type="nucleotide sequence ID" value="XM_001314525.1"/>
</dbReference>
<dbReference type="InterPro" id="IPR008271">
    <property type="entry name" value="Ser/Thr_kinase_AS"/>
</dbReference>
<accession>A2EYR8</accession>
<dbReference type="Pfam" id="PF07714">
    <property type="entry name" value="PK_Tyr_Ser-Thr"/>
    <property type="match status" value="1"/>
</dbReference>
<dbReference type="GO" id="GO:0005524">
    <property type="term" value="F:ATP binding"/>
    <property type="evidence" value="ECO:0007669"/>
    <property type="project" value="InterPro"/>
</dbReference>
<dbReference type="AlphaFoldDB" id="A2EYR8"/>
<dbReference type="SUPFAM" id="SSF56112">
    <property type="entry name" value="Protein kinase-like (PK-like)"/>
    <property type="match status" value="1"/>
</dbReference>
<dbReference type="SMART" id="SM00220">
    <property type="entry name" value="S_TKc"/>
    <property type="match status" value="1"/>
</dbReference>
<organism evidence="2 3">
    <name type="scientific">Trichomonas vaginalis (strain ATCC PRA-98 / G3)</name>
    <dbReference type="NCBI Taxonomy" id="412133"/>
    <lineage>
        <taxon>Eukaryota</taxon>
        <taxon>Metamonada</taxon>
        <taxon>Parabasalia</taxon>
        <taxon>Trichomonadida</taxon>
        <taxon>Trichomonadidae</taxon>
        <taxon>Trichomonas</taxon>
    </lineage>
</organism>
<evidence type="ECO:0000313" key="3">
    <source>
        <dbReference type="Proteomes" id="UP000001542"/>
    </source>
</evidence>
<dbReference type="PROSITE" id="PS00108">
    <property type="entry name" value="PROTEIN_KINASE_ST"/>
    <property type="match status" value="1"/>
</dbReference>
<reference evidence="2" key="1">
    <citation type="submission" date="2006-10" db="EMBL/GenBank/DDBJ databases">
        <authorList>
            <person name="Amadeo P."/>
            <person name="Zhao Q."/>
            <person name="Wortman J."/>
            <person name="Fraser-Liggett C."/>
            <person name="Carlton J."/>
        </authorList>
    </citation>
    <scope>NUCLEOTIDE SEQUENCE</scope>
    <source>
        <strain evidence="2">G3</strain>
    </source>
</reference>
<dbReference type="PROSITE" id="PS50011">
    <property type="entry name" value="PROTEIN_KINASE_DOM"/>
    <property type="match status" value="1"/>
</dbReference>
<dbReference type="Proteomes" id="UP000001542">
    <property type="component" value="Unassembled WGS sequence"/>
</dbReference>
<evidence type="ECO:0000313" key="2">
    <source>
        <dbReference type="EMBL" id="EAY02215.1"/>
    </source>
</evidence>
<dbReference type="VEuPathDB" id="TrichDB:TVAGG3_0865960"/>
<dbReference type="PANTHER" id="PTHR44329">
    <property type="entry name" value="SERINE/THREONINE-PROTEIN KINASE TNNI3K-RELATED"/>
    <property type="match status" value="1"/>
</dbReference>
<dbReference type="InterPro" id="IPR000719">
    <property type="entry name" value="Prot_kinase_dom"/>
</dbReference>
<dbReference type="PANTHER" id="PTHR44329:SF214">
    <property type="entry name" value="PROTEIN KINASE DOMAIN-CONTAINING PROTEIN"/>
    <property type="match status" value="1"/>
</dbReference>
<dbReference type="GO" id="GO:0005737">
    <property type="term" value="C:cytoplasm"/>
    <property type="evidence" value="ECO:0000318"/>
    <property type="project" value="GO_Central"/>
</dbReference>
<dbReference type="InterPro" id="IPR051681">
    <property type="entry name" value="Ser/Thr_Kinases-Pseudokinases"/>
</dbReference>